<accession>A0A0F9IFB9</accession>
<keyword evidence="1" id="KW-0812">Transmembrane</keyword>
<sequence length="98" mass="11252">MVPGNLLRCGVVISMRKTIIIMAYISLSVLIGSTGYMLFMVYSIITWGFYSILIEPNIFIIYLEFILLSFTLLSLPILIPFIIKKIDINTLKKNDSKW</sequence>
<protein>
    <submittedName>
        <fullName evidence="2">Uncharacterized protein</fullName>
    </submittedName>
</protein>
<keyword evidence="1" id="KW-0472">Membrane</keyword>
<proteinExistence type="predicted"/>
<gene>
    <name evidence="2" type="ORF">LCGC14_1587450</name>
</gene>
<keyword evidence="1" id="KW-1133">Transmembrane helix</keyword>
<feature type="transmembrane region" description="Helical" evidence="1">
    <location>
        <begin position="59"/>
        <end position="83"/>
    </location>
</feature>
<feature type="transmembrane region" description="Helical" evidence="1">
    <location>
        <begin position="21"/>
        <end position="47"/>
    </location>
</feature>
<comment type="caution">
    <text evidence="2">The sequence shown here is derived from an EMBL/GenBank/DDBJ whole genome shotgun (WGS) entry which is preliminary data.</text>
</comment>
<name>A0A0F9IFB9_9ZZZZ</name>
<reference evidence="2" key="1">
    <citation type="journal article" date="2015" name="Nature">
        <title>Complex archaea that bridge the gap between prokaryotes and eukaryotes.</title>
        <authorList>
            <person name="Spang A."/>
            <person name="Saw J.H."/>
            <person name="Jorgensen S.L."/>
            <person name="Zaremba-Niedzwiedzka K."/>
            <person name="Martijn J."/>
            <person name="Lind A.E."/>
            <person name="van Eijk R."/>
            <person name="Schleper C."/>
            <person name="Guy L."/>
            <person name="Ettema T.J."/>
        </authorList>
    </citation>
    <scope>NUCLEOTIDE SEQUENCE</scope>
</reference>
<evidence type="ECO:0000256" key="1">
    <source>
        <dbReference type="SAM" id="Phobius"/>
    </source>
</evidence>
<dbReference type="AlphaFoldDB" id="A0A0F9IFB9"/>
<dbReference type="EMBL" id="LAZR01012565">
    <property type="protein sequence ID" value="KKM26172.1"/>
    <property type="molecule type" value="Genomic_DNA"/>
</dbReference>
<evidence type="ECO:0000313" key="2">
    <source>
        <dbReference type="EMBL" id="KKM26172.1"/>
    </source>
</evidence>
<organism evidence="2">
    <name type="scientific">marine sediment metagenome</name>
    <dbReference type="NCBI Taxonomy" id="412755"/>
    <lineage>
        <taxon>unclassified sequences</taxon>
        <taxon>metagenomes</taxon>
        <taxon>ecological metagenomes</taxon>
    </lineage>
</organism>